<dbReference type="SUPFAM" id="SSF55729">
    <property type="entry name" value="Acyl-CoA N-acyltransferases (Nat)"/>
    <property type="match status" value="1"/>
</dbReference>
<comment type="caution">
    <text evidence="2">The sequence shown here is derived from an EMBL/GenBank/DDBJ whole genome shotgun (WGS) entry which is preliminary data.</text>
</comment>
<keyword evidence="3" id="KW-1185">Reference proteome</keyword>
<accession>A0ABN8FMI9</accession>
<dbReference type="RefSeq" id="WP_234535367.1">
    <property type="nucleotide sequence ID" value="NZ_CAKMAB010000015.1"/>
</dbReference>
<reference evidence="2" key="1">
    <citation type="submission" date="2021-12" db="EMBL/GenBank/DDBJ databases">
        <authorList>
            <person name="Criscuolo A."/>
        </authorList>
    </citation>
    <scope>NUCLEOTIDE SEQUENCE</scope>
    <source>
        <strain evidence="2">CIP111894</strain>
    </source>
</reference>
<protein>
    <recommendedName>
        <fullName evidence="1">N-acetyltransferase domain-containing protein</fullName>
    </recommendedName>
</protein>
<dbReference type="EMBL" id="CAKMAB010000015">
    <property type="protein sequence ID" value="CAH1056990.1"/>
    <property type="molecule type" value="Genomic_DNA"/>
</dbReference>
<sequence length="190" mass="21524">MSISPYQVCPVFESAQLVYRLVQEDDAEDLLECYSDAASIPLFNSDNCNNDFNFQTKEEMSGCIRFWLDEYAGHGYVRFTIVEKESDKAVGTIEFFARNESVEEVGLIGVLRLDLISRLENEGVLTEILSMIEKEFYDCFRVDAMITKAIPTAEQRISALLNIGYSKIVGNALVTFNDYYMISRAAGQEV</sequence>
<dbReference type="InterPro" id="IPR000182">
    <property type="entry name" value="GNAT_dom"/>
</dbReference>
<dbReference type="Gene3D" id="3.40.630.30">
    <property type="match status" value="1"/>
</dbReference>
<evidence type="ECO:0000259" key="1">
    <source>
        <dbReference type="Pfam" id="PF13302"/>
    </source>
</evidence>
<dbReference type="Pfam" id="PF13302">
    <property type="entry name" value="Acetyltransf_3"/>
    <property type="match status" value="1"/>
</dbReference>
<name>A0ABN8FMI9_9BACL</name>
<feature type="domain" description="N-acetyltransferase" evidence="1">
    <location>
        <begin position="17"/>
        <end position="159"/>
    </location>
</feature>
<dbReference type="InterPro" id="IPR016181">
    <property type="entry name" value="Acyl_CoA_acyltransferase"/>
</dbReference>
<evidence type="ECO:0000313" key="2">
    <source>
        <dbReference type="EMBL" id="CAH1056990.1"/>
    </source>
</evidence>
<dbReference type="Proteomes" id="UP000838749">
    <property type="component" value="Unassembled WGS sequence"/>
</dbReference>
<gene>
    <name evidence="2" type="ORF">PAECIP111894_03145</name>
</gene>
<proteinExistence type="predicted"/>
<evidence type="ECO:0000313" key="3">
    <source>
        <dbReference type="Proteomes" id="UP000838749"/>
    </source>
</evidence>
<organism evidence="2 3">
    <name type="scientific">Paenibacillus pseudetheri</name>
    <dbReference type="NCBI Taxonomy" id="2897682"/>
    <lineage>
        <taxon>Bacteria</taxon>
        <taxon>Bacillati</taxon>
        <taxon>Bacillota</taxon>
        <taxon>Bacilli</taxon>
        <taxon>Bacillales</taxon>
        <taxon>Paenibacillaceae</taxon>
        <taxon>Paenibacillus</taxon>
    </lineage>
</organism>